<dbReference type="InterPro" id="IPR019587">
    <property type="entry name" value="Polyketide_cyclase/dehydratase"/>
</dbReference>
<dbReference type="EMBL" id="MIHC01000039">
    <property type="protein sequence ID" value="ODR03865.1"/>
    <property type="molecule type" value="Genomic_DNA"/>
</dbReference>
<gene>
    <name evidence="1" type="ORF">BHQ21_19790</name>
</gene>
<dbReference type="Proteomes" id="UP000094224">
    <property type="component" value="Unassembled WGS sequence"/>
</dbReference>
<proteinExistence type="predicted"/>
<dbReference type="Gene3D" id="3.30.530.20">
    <property type="match status" value="1"/>
</dbReference>
<keyword evidence="2" id="KW-1185">Reference proteome</keyword>
<accession>A0A1E3SNU9</accession>
<dbReference type="OrthoDB" id="6024794at2"/>
<sequence>MARAYASTVVNQNVDDVWNLVRTFDAVGRWIPGAKSCVTTTTGSPAQPIRRIILTDDTVVDETLVTLDDVRRVIRYQFTSSLPRGMRSFLGTAHVRPVTDGDRAFLEWISEFDCDATIETAIVRNIGTTLTKLIAAVAAEAEGLGTRDDR</sequence>
<dbReference type="InterPro" id="IPR023393">
    <property type="entry name" value="START-like_dom_sf"/>
</dbReference>
<dbReference type="CDD" id="cd07821">
    <property type="entry name" value="PYR_PYL_RCAR_like"/>
    <property type="match status" value="1"/>
</dbReference>
<name>A0A1E3SNU9_9MYCO</name>
<dbReference type="RefSeq" id="WP_069401989.1">
    <property type="nucleotide sequence ID" value="NZ_JACKTB010000106.1"/>
</dbReference>
<evidence type="ECO:0000313" key="2">
    <source>
        <dbReference type="Proteomes" id="UP000094224"/>
    </source>
</evidence>
<dbReference type="Pfam" id="PF10604">
    <property type="entry name" value="Polyketide_cyc2"/>
    <property type="match status" value="1"/>
</dbReference>
<reference evidence="2" key="1">
    <citation type="submission" date="2016-09" db="EMBL/GenBank/DDBJ databases">
        <authorList>
            <person name="Greninger A.L."/>
            <person name="Jerome K.R."/>
            <person name="Mcnair B."/>
            <person name="Wallis C."/>
            <person name="Fang F."/>
        </authorList>
    </citation>
    <scope>NUCLEOTIDE SEQUENCE [LARGE SCALE GENOMIC DNA]</scope>
    <source>
        <strain evidence="2">BC1_M4</strain>
    </source>
</reference>
<dbReference type="AlphaFoldDB" id="A0A1E3SNU9"/>
<evidence type="ECO:0000313" key="1">
    <source>
        <dbReference type="EMBL" id="ODR03865.1"/>
    </source>
</evidence>
<comment type="caution">
    <text evidence="1">The sequence shown here is derived from an EMBL/GenBank/DDBJ whole genome shotgun (WGS) entry which is preliminary data.</text>
</comment>
<protein>
    <recommendedName>
        <fullName evidence="3">Polyketide cyclase</fullName>
    </recommendedName>
</protein>
<dbReference type="PANTHER" id="PTHR39332">
    <property type="entry name" value="BLL4707 PROTEIN"/>
    <property type="match status" value="1"/>
</dbReference>
<organism evidence="1 2">
    <name type="scientific">Mycobacterium sherrisii</name>
    <dbReference type="NCBI Taxonomy" id="243061"/>
    <lineage>
        <taxon>Bacteria</taxon>
        <taxon>Bacillati</taxon>
        <taxon>Actinomycetota</taxon>
        <taxon>Actinomycetes</taxon>
        <taxon>Mycobacteriales</taxon>
        <taxon>Mycobacteriaceae</taxon>
        <taxon>Mycobacterium</taxon>
        <taxon>Mycobacterium simiae complex</taxon>
    </lineage>
</organism>
<dbReference type="PANTHER" id="PTHR39332:SF7">
    <property type="entry name" value="SRPBCC FAMILY PROTEIN"/>
    <property type="match status" value="1"/>
</dbReference>
<dbReference type="SUPFAM" id="SSF55961">
    <property type="entry name" value="Bet v1-like"/>
    <property type="match status" value="1"/>
</dbReference>
<evidence type="ECO:0008006" key="3">
    <source>
        <dbReference type="Google" id="ProtNLM"/>
    </source>
</evidence>
<dbReference type="STRING" id="243061.AWC25_16625"/>